<accession>A0A5C6W0N2</accession>
<evidence type="ECO:0000313" key="8">
    <source>
        <dbReference type="Proteomes" id="UP000321363"/>
    </source>
</evidence>
<dbReference type="InterPro" id="IPR000835">
    <property type="entry name" value="HTH_MarR-typ"/>
</dbReference>
<sequence>MKNDILSLENQLCFKLYTAEKEIMKIYRTLLEDLGVTYPQYLALLVLWEEQDISVKKLGEKLFLDSGTLTPMLKRMEVNGLITRKRSIEDERVVLIALTEKGEGLQQEATCIPKQLVEKLMLNESDLIQLNNILSTLVGKLH</sequence>
<dbReference type="EMBL" id="VOQF01000005">
    <property type="protein sequence ID" value="TXC91223.1"/>
    <property type="molecule type" value="Genomic_DNA"/>
</dbReference>
<evidence type="ECO:0000313" key="7">
    <source>
        <dbReference type="EMBL" id="TXC91223.1"/>
    </source>
</evidence>
<dbReference type="PROSITE" id="PS50995">
    <property type="entry name" value="HTH_MARR_2"/>
    <property type="match status" value="1"/>
</dbReference>
<evidence type="ECO:0000256" key="1">
    <source>
        <dbReference type="ARBA" id="ARBA00004496"/>
    </source>
</evidence>
<dbReference type="InterPro" id="IPR039422">
    <property type="entry name" value="MarR/SlyA-like"/>
</dbReference>
<protein>
    <submittedName>
        <fullName evidence="7">MarR family transcriptional regulator</fullName>
    </submittedName>
</protein>
<dbReference type="InterPro" id="IPR055166">
    <property type="entry name" value="Transc_reg_Sar_Rot_HTH"/>
</dbReference>
<comment type="subcellular location">
    <subcellularLocation>
        <location evidence="1">Cytoplasm</location>
    </subcellularLocation>
</comment>
<dbReference type="PANTHER" id="PTHR33164">
    <property type="entry name" value="TRANSCRIPTIONAL REGULATOR, MARR FAMILY"/>
    <property type="match status" value="1"/>
</dbReference>
<dbReference type="AlphaFoldDB" id="A0A5C6W0N2"/>
<dbReference type="GO" id="GO:0005737">
    <property type="term" value="C:cytoplasm"/>
    <property type="evidence" value="ECO:0007669"/>
    <property type="project" value="UniProtKB-SubCell"/>
</dbReference>
<dbReference type="SMART" id="SM00347">
    <property type="entry name" value="HTH_MARR"/>
    <property type="match status" value="1"/>
</dbReference>
<feature type="domain" description="HTH marR-type" evidence="6">
    <location>
        <begin position="9"/>
        <end position="142"/>
    </location>
</feature>
<dbReference type="Proteomes" id="UP000321363">
    <property type="component" value="Unassembled WGS sequence"/>
</dbReference>
<proteinExistence type="predicted"/>
<keyword evidence="3" id="KW-0805">Transcription regulation</keyword>
<organism evidence="7 8">
    <name type="scientific">Metabacillus litoralis</name>
    <dbReference type="NCBI Taxonomy" id="152268"/>
    <lineage>
        <taxon>Bacteria</taxon>
        <taxon>Bacillati</taxon>
        <taxon>Bacillota</taxon>
        <taxon>Bacilli</taxon>
        <taxon>Bacillales</taxon>
        <taxon>Bacillaceae</taxon>
        <taxon>Metabacillus</taxon>
    </lineage>
</organism>
<keyword evidence="8" id="KW-1185">Reference proteome</keyword>
<gene>
    <name evidence="7" type="ORF">FS935_10020</name>
</gene>
<dbReference type="RefSeq" id="WP_146948106.1">
    <property type="nucleotide sequence ID" value="NZ_VOQF01000005.1"/>
</dbReference>
<dbReference type="PRINTS" id="PR00598">
    <property type="entry name" value="HTHMARR"/>
</dbReference>
<evidence type="ECO:0000256" key="3">
    <source>
        <dbReference type="ARBA" id="ARBA00023015"/>
    </source>
</evidence>
<reference evidence="7 8" key="1">
    <citation type="journal article" date="2005" name="Int. J. Syst. Evol. Microbiol.">
        <title>Bacillus litoralis sp. nov., isolated from a tidal flat of the Yellow Sea in Korea.</title>
        <authorList>
            <person name="Yoon J.H."/>
            <person name="Oh T.K."/>
        </authorList>
    </citation>
    <scope>NUCLEOTIDE SEQUENCE [LARGE SCALE GENOMIC DNA]</scope>
    <source>
        <strain evidence="7 8">SW-211</strain>
    </source>
</reference>
<dbReference type="GO" id="GO:0003677">
    <property type="term" value="F:DNA binding"/>
    <property type="evidence" value="ECO:0007669"/>
    <property type="project" value="UniProtKB-KW"/>
</dbReference>
<dbReference type="Pfam" id="PF22381">
    <property type="entry name" value="Staph_reg_Sar_Rot"/>
    <property type="match status" value="1"/>
</dbReference>
<keyword evidence="2" id="KW-0963">Cytoplasm</keyword>
<keyword evidence="5" id="KW-0804">Transcription</keyword>
<dbReference type="Gene3D" id="1.10.10.10">
    <property type="entry name" value="Winged helix-like DNA-binding domain superfamily/Winged helix DNA-binding domain"/>
    <property type="match status" value="1"/>
</dbReference>
<dbReference type="FunFam" id="1.10.10.10:FF:000163">
    <property type="entry name" value="MarR family transcriptional regulator"/>
    <property type="match status" value="1"/>
</dbReference>
<evidence type="ECO:0000256" key="4">
    <source>
        <dbReference type="ARBA" id="ARBA00023125"/>
    </source>
</evidence>
<evidence type="ECO:0000259" key="6">
    <source>
        <dbReference type="PROSITE" id="PS50995"/>
    </source>
</evidence>
<dbReference type="SUPFAM" id="SSF46785">
    <property type="entry name" value="Winged helix' DNA-binding domain"/>
    <property type="match status" value="1"/>
</dbReference>
<evidence type="ECO:0000256" key="2">
    <source>
        <dbReference type="ARBA" id="ARBA00022490"/>
    </source>
</evidence>
<dbReference type="OrthoDB" id="9806864at2"/>
<comment type="caution">
    <text evidence="7">The sequence shown here is derived from an EMBL/GenBank/DDBJ whole genome shotgun (WGS) entry which is preliminary data.</text>
</comment>
<name>A0A5C6W0N2_9BACI</name>
<dbReference type="InterPro" id="IPR036388">
    <property type="entry name" value="WH-like_DNA-bd_sf"/>
</dbReference>
<dbReference type="GO" id="GO:0006950">
    <property type="term" value="P:response to stress"/>
    <property type="evidence" value="ECO:0007669"/>
    <property type="project" value="TreeGrafter"/>
</dbReference>
<dbReference type="GO" id="GO:0003700">
    <property type="term" value="F:DNA-binding transcription factor activity"/>
    <property type="evidence" value="ECO:0007669"/>
    <property type="project" value="InterPro"/>
</dbReference>
<dbReference type="InterPro" id="IPR036390">
    <property type="entry name" value="WH_DNA-bd_sf"/>
</dbReference>
<dbReference type="PANTHER" id="PTHR33164:SF5">
    <property type="entry name" value="ORGANIC HYDROPEROXIDE RESISTANCE TRANSCRIPTIONAL REGULATOR"/>
    <property type="match status" value="1"/>
</dbReference>
<evidence type="ECO:0000256" key="5">
    <source>
        <dbReference type="ARBA" id="ARBA00023163"/>
    </source>
</evidence>
<keyword evidence="4" id="KW-0238">DNA-binding</keyword>